<dbReference type="HAMAP" id="MF_00020">
    <property type="entry name" value="Acetate_kinase"/>
    <property type="match status" value="1"/>
</dbReference>
<dbReference type="InterPro" id="IPR043129">
    <property type="entry name" value="ATPase_NBD"/>
</dbReference>
<dbReference type="Proteomes" id="UP000183063">
    <property type="component" value="Unassembled WGS sequence"/>
</dbReference>
<keyword evidence="14" id="KW-1185">Reference proteome</keyword>
<feature type="binding site" evidence="9">
    <location>
        <begin position="205"/>
        <end position="209"/>
    </location>
    <ligand>
        <name>ATP</name>
        <dbReference type="ChEBI" id="CHEBI:30616"/>
    </ligand>
</feature>
<dbReference type="EMBL" id="FNXB01000009">
    <property type="protein sequence ID" value="SEH74343.1"/>
    <property type="molecule type" value="Genomic_DNA"/>
</dbReference>
<evidence type="ECO:0000313" key="12">
    <source>
        <dbReference type="EMBL" id="SEN75135.1"/>
    </source>
</evidence>
<evidence type="ECO:0000256" key="9">
    <source>
        <dbReference type="HAMAP-Rule" id="MF_00020"/>
    </source>
</evidence>
<dbReference type="PROSITE" id="PS01075">
    <property type="entry name" value="ACETATE_KINASE_1"/>
    <property type="match status" value="1"/>
</dbReference>
<dbReference type="InterPro" id="IPR000890">
    <property type="entry name" value="Aliphatic_acid_kin_short-chain"/>
</dbReference>
<dbReference type="InterPro" id="IPR023865">
    <property type="entry name" value="Aliphatic_acid_kinase_CS"/>
</dbReference>
<feature type="binding site" evidence="9">
    <location>
        <position position="376"/>
    </location>
    <ligand>
        <name>Mg(2+)</name>
        <dbReference type="ChEBI" id="CHEBI:18420"/>
    </ligand>
</feature>
<sequence>MDTILIVNAGSSSLKFEVFSVANSLARLVKGRMEGIGTAPHLTIKSSDGKRLANENYPPEAVPDLPEAMRLVGEWLRQRQQGRLIAVGHRVVHGGPNHSRPARVNAELLRELEQYAPLAPLHQPNNLAPIRVLMERQPQLVQVACFDTAFHRGHDPMTDHYAIPARYFDEGVRRYGFHGLSYEYVAGKLTEIAPRLDSGRVIVAHLGSGASMCALYQGLSVESTLGFTALDGLPMGTRCGQIDPGVLLYLLQQHGMTAPQLQDLLYKESGLKGLSGISNDVRDLLASDDAGARLALDHFVHRISLNAGALAAALGGLDAFVFTAGVGENSAVMRARIAKKLGWLGASLDPERNEAGDLLVSSDDSKVAIYVVPTDEELMIARHTLALITA</sequence>
<proteinExistence type="inferred from homology"/>
<keyword evidence="3 9" id="KW-0808">Transferase</keyword>
<evidence type="ECO:0000256" key="5">
    <source>
        <dbReference type="ARBA" id="ARBA00022741"/>
    </source>
</evidence>
<evidence type="ECO:0000256" key="4">
    <source>
        <dbReference type="ARBA" id="ARBA00022723"/>
    </source>
</evidence>
<feature type="binding site" evidence="9">
    <location>
        <position position="90"/>
    </location>
    <ligand>
        <name>substrate</name>
    </ligand>
</feature>
<dbReference type="EMBL" id="FOCV01000007">
    <property type="protein sequence ID" value="SEN75135.1"/>
    <property type="molecule type" value="Genomic_DNA"/>
</dbReference>
<comment type="pathway">
    <text evidence="9">Metabolic intermediate biosynthesis; acetyl-CoA biosynthesis; acetyl-CoA from acetate: step 1/2.</text>
</comment>
<reference evidence="13" key="2">
    <citation type="submission" date="2016-10" db="EMBL/GenBank/DDBJ databases">
        <authorList>
            <person name="Wibberg D."/>
        </authorList>
    </citation>
    <scope>NUCLEOTIDE SEQUENCE [LARGE SCALE GENOMIC DNA]</scope>
</reference>
<keyword evidence="2 9" id="KW-0963">Cytoplasm</keyword>
<comment type="cofactor">
    <cofactor evidence="9">
        <name>Mg(2+)</name>
        <dbReference type="ChEBI" id="CHEBI:18420"/>
    </cofactor>
    <cofactor evidence="9">
        <name>Mn(2+)</name>
        <dbReference type="ChEBI" id="CHEBI:29035"/>
    </cofactor>
    <text evidence="9">Mg(2+). Can also accept Mn(2+).</text>
</comment>
<dbReference type="GO" id="GO:0008776">
    <property type="term" value="F:acetate kinase activity"/>
    <property type="evidence" value="ECO:0007669"/>
    <property type="project" value="UniProtKB-UniRule"/>
</dbReference>
<dbReference type="PIRSF" id="PIRSF000722">
    <property type="entry name" value="Acetate_prop_kin"/>
    <property type="match status" value="1"/>
</dbReference>
<dbReference type="AlphaFoldDB" id="A0A1H8J3Y3"/>
<feature type="site" description="Transition state stabilizer" evidence="9">
    <location>
        <position position="178"/>
    </location>
</feature>
<evidence type="ECO:0000256" key="8">
    <source>
        <dbReference type="ARBA" id="ARBA00022842"/>
    </source>
</evidence>
<dbReference type="Proteomes" id="UP000198939">
    <property type="component" value="Unassembled WGS sequence"/>
</dbReference>
<keyword evidence="8 9" id="KW-0460">Magnesium</keyword>
<dbReference type="STRING" id="501024.RTCCBAU85039_2090"/>
<feature type="binding site" evidence="9">
    <location>
        <begin position="280"/>
        <end position="282"/>
    </location>
    <ligand>
        <name>ATP</name>
        <dbReference type="ChEBI" id="CHEBI:30616"/>
    </ligand>
</feature>
<comment type="subcellular location">
    <subcellularLocation>
        <location evidence="9">Cytoplasm</location>
    </subcellularLocation>
</comment>
<dbReference type="PANTHER" id="PTHR21060">
    <property type="entry name" value="ACETATE KINASE"/>
    <property type="match status" value="1"/>
</dbReference>
<comment type="function">
    <text evidence="9">Catalyzes the formation of acetyl phosphate from acetate and ATP. Can also catalyze the reverse reaction.</text>
</comment>
<dbReference type="GO" id="GO:0005524">
    <property type="term" value="F:ATP binding"/>
    <property type="evidence" value="ECO:0007669"/>
    <property type="project" value="UniProtKB-KW"/>
</dbReference>
<feature type="binding site" evidence="9">
    <location>
        <position position="15"/>
    </location>
    <ligand>
        <name>ATP</name>
        <dbReference type="ChEBI" id="CHEBI:30616"/>
    </ligand>
</feature>
<reference evidence="11" key="1">
    <citation type="submission" date="2016-10" db="EMBL/GenBank/DDBJ databases">
        <authorList>
            <person name="de Groot N.N."/>
        </authorList>
    </citation>
    <scope>NUCLEOTIDE SEQUENCE [LARGE SCALE GENOMIC DNA]</scope>
    <source>
        <strain evidence="11">CCBAU85039</strain>
    </source>
</reference>
<dbReference type="PRINTS" id="PR00471">
    <property type="entry name" value="ACETATEKNASE"/>
</dbReference>
<dbReference type="Pfam" id="PF00871">
    <property type="entry name" value="Acetate_kinase"/>
    <property type="match status" value="1"/>
</dbReference>
<dbReference type="OrthoDB" id="9802453at2"/>
<comment type="catalytic activity">
    <reaction evidence="9">
        <text>acetate + ATP = acetyl phosphate + ADP</text>
        <dbReference type="Rhea" id="RHEA:11352"/>
        <dbReference type="ChEBI" id="CHEBI:22191"/>
        <dbReference type="ChEBI" id="CHEBI:30089"/>
        <dbReference type="ChEBI" id="CHEBI:30616"/>
        <dbReference type="ChEBI" id="CHEBI:456216"/>
        <dbReference type="EC" id="2.7.2.1"/>
    </reaction>
</comment>
<evidence type="ECO:0000256" key="1">
    <source>
        <dbReference type="ARBA" id="ARBA00008748"/>
    </source>
</evidence>
<keyword evidence="7 9" id="KW-0067">ATP-binding</keyword>
<dbReference type="RefSeq" id="WP_072374231.1">
    <property type="nucleotide sequence ID" value="NZ_FNXB01000009.1"/>
</dbReference>
<dbReference type="GO" id="GO:0006085">
    <property type="term" value="P:acetyl-CoA biosynthetic process"/>
    <property type="evidence" value="ECO:0007669"/>
    <property type="project" value="UniProtKB-UniRule"/>
</dbReference>
<feature type="binding site" evidence="9">
    <location>
        <begin position="325"/>
        <end position="329"/>
    </location>
    <ligand>
        <name>ATP</name>
        <dbReference type="ChEBI" id="CHEBI:30616"/>
    </ligand>
</feature>
<evidence type="ECO:0000256" key="3">
    <source>
        <dbReference type="ARBA" id="ARBA00022679"/>
    </source>
</evidence>
<keyword evidence="6 9" id="KW-0418">Kinase</keyword>
<organism evidence="11 13">
    <name type="scientific">Rhizobium tibeticum</name>
    <dbReference type="NCBI Taxonomy" id="501024"/>
    <lineage>
        <taxon>Bacteria</taxon>
        <taxon>Pseudomonadati</taxon>
        <taxon>Pseudomonadota</taxon>
        <taxon>Alphaproteobacteria</taxon>
        <taxon>Hyphomicrobiales</taxon>
        <taxon>Rhizobiaceae</taxon>
        <taxon>Rhizobium/Agrobacterium group</taxon>
        <taxon>Rhizobium</taxon>
    </lineage>
</organism>
<accession>A0A1H8J3Y3</accession>
<dbReference type="NCBIfam" id="TIGR00016">
    <property type="entry name" value="ackA"/>
    <property type="match status" value="1"/>
</dbReference>
<dbReference type="SUPFAM" id="SSF53067">
    <property type="entry name" value="Actin-like ATPase domain"/>
    <property type="match status" value="2"/>
</dbReference>
<evidence type="ECO:0000313" key="11">
    <source>
        <dbReference type="EMBL" id="SEH74343.1"/>
    </source>
</evidence>
<dbReference type="UniPathway" id="UPA00340">
    <property type="reaction ID" value="UER00458"/>
</dbReference>
<evidence type="ECO:0000256" key="7">
    <source>
        <dbReference type="ARBA" id="ARBA00022840"/>
    </source>
</evidence>
<dbReference type="PANTHER" id="PTHR21060:SF21">
    <property type="entry name" value="ACETATE KINASE"/>
    <property type="match status" value="1"/>
</dbReference>
<evidence type="ECO:0000256" key="2">
    <source>
        <dbReference type="ARBA" id="ARBA00022490"/>
    </source>
</evidence>
<dbReference type="PROSITE" id="PS01076">
    <property type="entry name" value="ACETATE_KINASE_2"/>
    <property type="match status" value="1"/>
</dbReference>
<evidence type="ECO:0000256" key="10">
    <source>
        <dbReference type="RuleBase" id="RU003835"/>
    </source>
</evidence>
<dbReference type="GO" id="GO:0005829">
    <property type="term" value="C:cytosol"/>
    <property type="evidence" value="ECO:0007669"/>
    <property type="project" value="TreeGrafter"/>
</dbReference>
<evidence type="ECO:0000313" key="13">
    <source>
        <dbReference type="Proteomes" id="UP000183063"/>
    </source>
</evidence>
<keyword evidence="4 9" id="KW-0479">Metal-binding</keyword>
<feature type="site" description="Transition state stabilizer" evidence="9">
    <location>
        <position position="238"/>
    </location>
</feature>
<dbReference type="GO" id="GO:0006083">
    <property type="term" value="P:acetate metabolic process"/>
    <property type="evidence" value="ECO:0007669"/>
    <property type="project" value="TreeGrafter"/>
</dbReference>
<name>A0A1H8J3Y3_9HYPH</name>
<dbReference type="InterPro" id="IPR004372">
    <property type="entry name" value="Ac/propionate_kinase"/>
</dbReference>
<reference evidence="12 14" key="3">
    <citation type="submission" date="2016-10" db="EMBL/GenBank/DDBJ databases">
        <authorList>
            <person name="Varghese N."/>
            <person name="Submissions S."/>
        </authorList>
    </citation>
    <scope>NUCLEOTIDE SEQUENCE [LARGE SCALE GENOMIC DNA]</scope>
    <source>
        <strain evidence="12 14">CGMCC 1.7071</strain>
    </source>
</reference>
<evidence type="ECO:0000256" key="6">
    <source>
        <dbReference type="ARBA" id="ARBA00022777"/>
    </source>
</evidence>
<evidence type="ECO:0000313" key="14">
    <source>
        <dbReference type="Proteomes" id="UP000198939"/>
    </source>
</evidence>
<gene>
    <name evidence="11" type="primary">ackA_1</name>
    <name evidence="9" type="synonym">ackA</name>
    <name evidence="11" type="ORF">RTCCBAU85039_2090</name>
    <name evidence="12" type="ORF">SAMN05216228_100784</name>
</gene>
<dbReference type="GO" id="GO:0000287">
    <property type="term" value="F:magnesium ion binding"/>
    <property type="evidence" value="ECO:0007669"/>
    <property type="project" value="UniProtKB-UniRule"/>
</dbReference>
<keyword evidence="5 9" id="KW-0547">Nucleotide-binding</keyword>
<dbReference type="Gene3D" id="3.30.420.40">
    <property type="match status" value="2"/>
</dbReference>
<comment type="similarity">
    <text evidence="1 9 10">Belongs to the acetokinase family.</text>
</comment>
<feature type="active site" description="Proton donor/acceptor" evidence="9">
    <location>
        <position position="147"/>
    </location>
</feature>
<feature type="binding site" evidence="9">
    <location>
        <position position="8"/>
    </location>
    <ligand>
        <name>Mg(2+)</name>
        <dbReference type="ChEBI" id="CHEBI:18420"/>
    </ligand>
</feature>
<comment type="subunit">
    <text evidence="9">Homodimer.</text>
</comment>
<protein>
    <recommendedName>
        <fullName evidence="9">Acetate kinase</fullName>
        <ecNumber evidence="9">2.7.2.1</ecNumber>
    </recommendedName>
    <alternativeName>
        <fullName evidence="9">Acetokinase</fullName>
    </alternativeName>
</protein>
<dbReference type="EC" id="2.7.2.1" evidence="9"/>